<proteinExistence type="inferred from homology"/>
<evidence type="ECO:0000313" key="7">
    <source>
        <dbReference type="EMBL" id="CAF4390633.1"/>
    </source>
</evidence>
<evidence type="ECO:0000313" key="6">
    <source>
        <dbReference type="EMBL" id="CAF4281442.1"/>
    </source>
</evidence>
<dbReference type="GO" id="GO:0016603">
    <property type="term" value="F:glutaminyl-peptide cyclotransferase activity"/>
    <property type="evidence" value="ECO:0007669"/>
    <property type="project" value="UniProtKB-EC"/>
</dbReference>
<dbReference type="EMBL" id="CAJOBJ010058671">
    <property type="protein sequence ID" value="CAF4408374.1"/>
    <property type="molecule type" value="Genomic_DNA"/>
</dbReference>
<evidence type="ECO:0000256" key="1">
    <source>
        <dbReference type="ARBA" id="ARBA00000001"/>
    </source>
</evidence>
<evidence type="ECO:0000313" key="9">
    <source>
        <dbReference type="Proteomes" id="UP000681967"/>
    </source>
</evidence>
<reference evidence="6" key="1">
    <citation type="submission" date="2021-02" db="EMBL/GenBank/DDBJ databases">
        <authorList>
            <person name="Nowell W R."/>
        </authorList>
    </citation>
    <scope>NUCLEOTIDE SEQUENCE</scope>
</reference>
<dbReference type="AlphaFoldDB" id="A0A8S2TD23"/>
<dbReference type="EC" id="2.3.2.5" evidence="3"/>
<feature type="non-terminal residue" evidence="6">
    <location>
        <position position="1"/>
    </location>
</feature>
<name>A0A8S2TD23_9BILA</name>
<protein>
    <recommendedName>
        <fullName evidence="3">glutaminyl-peptide cyclotransferase</fullName>
        <ecNumber evidence="3">2.3.2.5</ecNumber>
    </recommendedName>
</protein>
<dbReference type="GO" id="GO:0008270">
    <property type="term" value="F:zinc ion binding"/>
    <property type="evidence" value="ECO:0007669"/>
    <property type="project" value="TreeGrafter"/>
</dbReference>
<gene>
    <name evidence="6" type="ORF">BYL167_LOCUS26721</name>
    <name evidence="8" type="ORF">GIL414_LOCUS30495</name>
    <name evidence="7" type="ORF">SMN809_LOCUS29991</name>
</gene>
<evidence type="ECO:0000313" key="8">
    <source>
        <dbReference type="EMBL" id="CAF4408374.1"/>
    </source>
</evidence>
<accession>A0A8S2TD23</accession>
<evidence type="ECO:0000256" key="3">
    <source>
        <dbReference type="ARBA" id="ARBA00012012"/>
    </source>
</evidence>
<dbReference type="EMBL" id="CAJOBI010055116">
    <property type="protein sequence ID" value="CAF4390633.1"/>
    <property type="molecule type" value="Genomic_DNA"/>
</dbReference>
<keyword evidence="4" id="KW-0808">Transferase</keyword>
<sequence>RHLANKMRYTNVPGQQSLNQIDAMDMLILLDLIGDKSVQFQNFFDRTTGKYYNRLRDI</sequence>
<comment type="caution">
    <text evidence="6">The sequence shown here is derived from an EMBL/GenBank/DDBJ whole genome shotgun (WGS) entry which is preliminary data.</text>
</comment>
<dbReference type="PANTHER" id="PTHR12283:SF6">
    <property type="entry name" value="GLUTAMINYL-PEPTIDE CYCLOTRANSFERASE-RELATED"/>
    <property type="match status" value="1"/>
</dbReference>
<dbReference type="PANTHER" id="PTHR12283">
    <property type="entry name" value="GLUTAMINYL-PEPTIDE CYCLOTRANSFERASE"/>
    <property type="match status" value="1"/>
</dbReference>
<comment type="similarity">
    <text evidence="2">Belongs to the glutaminyl-peptide cyclotransferase family.</text>
</comment>
<dbReference type="Proteomes" id="UP000676336">
    <property type="component" value="Unassembled WGS sequence"/>
</dbReference>
<dbReference type="Proteomes" id="UP000681720">
    <property type="component" value="Unassembled WGS sequence"/>
</dbReference>
<feature type="non-terminal residue" evidence="6">
    <location>
        <position position="58"/>
    </location>
</feature>
<comment type="catalytic activity">
    <reaction evidence="1">
        <text>N-terminal L-glutaminyl-[peptide] = N-terminal 5-oxo-L-prolyl-[peptide] + NH4(+)</text>
        <dbReference type="Rhea" id="RHEA:23652"/>
        <dbReference type="Rhea" id="RHEA-COMP:11736"/>
        <dbReference type="Rhea" id="RHEA-COMP:11846"/>
        <dbReference type="ChEBI" id="CHEBI:28938"/>
        <dbReference type="ChEBI" id="CHEBI:64722"/>
        <dbReference type="ChEBI" id="CHEBI:87215"/>
        <dbReference type="EC" id="2.3.2.5"/>
    </reaction>
</comment>
<dbReference type="InterPro" id="IPR040234">
    <property type="entry name" value="QC/QCL"/>
</dbReference>
<dbReference type="Proteomes" id="UP000681967">
    <property type="component" value="Unassembled WGS sequence"/>
</dbReference>
<dbReference type="Gene3D" id="3.40.630.10">
    <property type="entry name" value="Zn peptidases"/>
    <property type="match status" value="1"/>
</dbReference>
<organism evidence="6 9">
    <name type="scientific">Rotaria magnacalcarata</name>
    <dbReference type="NCBI Taxonomy" id="392030"/>
    <lineage>
        <taxon>Eukaryota</taxon>
        <taxon>Metazoa</taxon>
        <taxon>Spiralia</taxon>
        <taxon>Gnathifera</taxon>
        <taxon>Rotifera</taxon>
        <taxon>Eurotatoria</taxon>
        <taxon>Bdelloidea</taxon>
        <taxon>Philodinida</taxon>
        <taxon>Philodinidae</taxon>
        <taxon>Rotaria</taxon>
    </lineage>
</organism>
<evidence type="ECO:0000256" key="2">
    <source>
        <dbReference type="ARBA" id="ARBA00006014"/>
    </source>
</evidence>
<evidence type="ECO:0000256" key="4">
    <source>
        <dbReference type="ARBA" id="ARBA00022679"/>
    </source>
</evidence>
<evidence type="ECO:0000256" key="5">
    <source>
        <dbReference type="ARBA" id="ARBA00023315"/>
    </source>
</evidence>
<dbReference type="EMBL" id="CAJOBH010031881">
    <property type="protein sequence ID" value="CAF4281442.1"/>
    <property type="molecule type" value="Genomic_DNA"/>
</dbReference>
<keyword evidence="5" id="KW-0012">Acyltransferase</keyword>